<accession>A0A936TDN6</accession>
<dbReference type="PANTHER" id="PTHR34138">
    <property type="entry name" value="CELL SHAPE-DETERMINING PROTEIN MREC"/>
    <property type="match status" value="1"/>
</dbReference>
<feature type="domain" description="Rod shape-determining protein MreC beta-barrel core" evidence="6">
    <location>
        <begin position="132"/>
        <end position="274"/>
    </location>
</feature>
<keyword evidence="3" id="KW-0133">Cell shape</keyword>
<evidence type="ECO:0000259" key="6">
    <source>
        <dbReference type="Pfam" id="PF04085"/>
    </source>
</evidence>
<proteinExistence type="inferred from homology"/>
<dbReference type="InterPro" id="IPR042177">
    <property type="entry name" value="Cell/Rod_1"/>
</dbReference>
<evidence type="ECO:0000256" key="1">
    <source>
        <dbReference type="ARBA" id="ARBA00009369"/>
    </source>
</evidence>
<dbReference type="GO" id="GO:0005886">
    <property type="term" value="C:plasma membrane"/>
    <property type="evidence" value="ECO:0007669"/>
    <property type="project" value="TreeGrafter"/>
</dbReference>
<dbReference type="Gene3D" id="2.40.10.350">
    <property type="entry name" value="Rod shape-determining protein MreC, domain 2"/>
    <property type="match status" value="1"/>
</dbReference>
<evidence type="ECO:0000256" key="5">
    <source>
        <dbReference type="SAM" id="MobiDB-lite"/>
    </source>
</evidence>
<evidence type="ECO:0000256" key="2">
    <source>
        <dbReference type="ARBA" id="ARBA00013855"/>
    </source>
</evidence>
<comment type="caution">
    <text evidence="7">The sequence shown here is derived from an EMBL/GenBank/DDBJ whole genome shotgun (WGS) entry which is preliminary data.</text>
</comment>
<feature type="compositionally biased region" description="Polar residues" evidence="5">
    <location>
        <begin position="332"/>
        <end position="350"/>
    </location>
</feature>
<evidence type="ECO:0000313" key="8">
    <source>
        <dbReference type="Proteomes" id="UP000727993"/>
    </source>
</evidence>
<reference evidence="7 8" key="1">
    <citation type="submission" date="2020-10" db="EMBL/GenBank/DDBJ databases">
        <title>Connecting structure to function with the recovery of over 1000 high-quality activated sludge metagenome-assembled genomes encoding full-length rRNA genes using long-read sequencing.</title>
        <authorList>
            <person name="Singleton C.M."/>
            <person name="Petriglieri F."/>
            <person name="Kristensen J.M."/>
            <person name="Kirkegaard R.H."/>
            <person name="Michaelsen T.Y."/>
            <person name="Andersen M.H."/>
            <person name="Karst S.M."/>
            <person name="Dueholm M.S."/>
            <person name="Nielsen P.H."/>
            <person name="Albertsen M."/>
        </authorList>
    </citation>
    <scope>NUCLEOTIDE SEQUENCE [LARGE SCALE GENOMIC DNA]</scope>
    <source>
        <strain evidence="7">Lyne_18-Q3-R50-59_MAXAC.006</strain>
    </source>
</reference>
<gene>
    <name evidence="7" type="ORF">IPN02_05075</name>
</gene>
<dbReference type="InterPro" id="IPR007221">
    <property type="entry name" value="MreC"/>
</dbReference>
<sequence>MGSFDRRTRLRLTISVVVLASITLITLDGRDVGVIETTKSAMGDGLTGGDGALGSLTRPFRNMWHGISEYDELKEENGRLREELAAQKNQGRDEALASRKLTELADLVGVTFTADYDTVVARRTSGPNSNWDSNTAYLDVGRADGVTEGMPVVNADGLLGQVEKAYETRSQIRLITEVDLRFSVRIGDQGLPGVGHGVGTFDRPWVIDSAVDLGADVSLGQQVVTSGVADSRFPADLPVGTVGRIQADDARKLTRLDVNLAADFATFDFVQVIKWTPDGPRPDTTPEADKSDAGGTGDGTTGDGESSTPTTEAGRPSADPFDPGDSDVGINPGSSTTTADPTKSGANSTTGAGGNPVGP</sequence>
<feature type="compositionally biased region" description="Low complexity" evidence="5">
    <location>
        <begin position="303"/>
        <end position="312"/>
    </location>
</feature>
<dbReference type="Pfam" id="PF04085">
    <property type="entry name" value="MreC"/>
    <property type="match status" value="1"/>
</dbReference>
<dbReference type="AlphaFoldDB" id="A0A936TDN6"/>
<dbReference type="Proteomes" id="UP000727993">
    <property type="component" value="Unassembled WGS sequence"/>
</dbReference>
<evidence type="ECO:0000256" key="4">
    <source>
        <dbReference type="ARBA" id="ARBA00032089"/>
    </source>
</evidence>
<dbReference type="GO" id="GO:0008360">
    <property type="term" value="P:regulation of cell shape"/>
    <property type="evidence" value="ECO:0007669"/>
    <property type="project" value="UniProtKB-KW"/>
</dbReference>
<name>A0A936TDN6_9ACTN</name>
<organism evidence="7 8">
    <name type="scientific">Candidatus Neomicrothrix subdominans</name>
    <dbReference type="NCBI Taxonomy" id="2954438"/>
    <lineage>
        <taxon>Bacteria</taxon>
        <taxon>Bacillati</taxon>
        <taxon>Actinomycetota</taxon>
        <taxon>Acidimicrobiia</taxon>
        <taxon>Acidimicrobiales</taxon>
        <taxon>Microthrixaceae</taxon>
        <taxon>Candidatus Neomicrothrix</taxon>
    </lineage>
</organism>
<comment type="similarity">
    <text evidence="1">Belongs to the MreC family.</text>
</comment>
<dbReference type="PANTHER" id="PTHR34138:SF1">
    <property type="entry name" value="CELL SHAPE-DETERMINING PROTEIN MREC"/>
    <property type="match status" value="1"/>
</dbReference>
<dbReference type="InterPro" id="IPR055342">
    <property type="entry name" value="MreC_beta-barrel_core"/>
</dbReference>
<evidence type="ECO:0000313" key="7">
    <source>
        <dbReference type="EMBL" id="MBK9296232.1"/>
    </source>
</evidence>
<protein>
    <recommendedName>
        <fullName evidence="2">Cell shape-determining protein MreC</fullName>
    </recommendedName>
    <alternativeName>
        <fullName evidence="4">Cell shape protein MreC</fullName>
    </alternativeName>
</protein>
<evidence type="ECO:0000256" key="3">
    <source>
        <dbReference type="ARBA" id="ARBA00022960"/>
    </source>
</evidence>
<dbReference type="Gene3D" id="2.40.10.340">
    <property type="entry name" value="Rod shape-determining protein MreC, domain 1"/>
    <property type="match status" value="1"/>
</dbReference>
<dbReference type="InterPro" id="IPR042175">
    <property type="entry name" value="Cell/Rod_MreC_2"/>
</dbReference>
<dbReference type="EMBL" id="JADJZA010000001">
    <property type="protein sequence ID" value="MBK9296232.1"/>
    <property type="molecule type" value="Genomic_DNA"/>
</dbReference>
<feature type="region of interest" description="Disordered" evidence="5">
    <location>
        <begin position="276"/>
        <end position="359"/>
    </location>
</feature>